<proteinExistence type="predicted"/>
<evidence type="ECO:0000313" key="3">
    <source>
        <dbReference type="Proteomes" id="UP001335737"/>
    </source>
</evidence>
<keyword evidence="1" id="KW-0732">Signal</keyword>
<organism evidence="2 3">
    <name type="scientific">Virgibacillus tibetensis</name>
    <dbReference type="NCBI Taxonomy" id="3042313"/>
    <lineage>
        <taxon>Bacteria</taxon>
        <taxon>Bacillati</taxon>
        <taxon>Bacillota</taxon>
        <taxon>Bacilli</taxon>
        <taxon>Bacillales</taxon>
        <taxon>Bacillaceae</taxon>
        <taxon>Virgibacillus</taxon>
    </lineage>
</organism>
<sequence>MLRRSMLAFLLTALFLTACSDAQGQIYFGESEHWQVDYGRDAVFIIKYVGVADVPEEIAYNIEQGLRTTNGNTHLNEEGFLKVKSPQDNEGDAEIQVTIDWDGNSESLTLVEK</sequence>
<protein>
    <recommendedName>
        <fullName evidence="4">Lipoprotein</fullName>
    </recommendedName>
</protein>
<gene>
    <name evidence="2" type="ORF">QGM71_19890</name>
</gene>
<name>A0ABU6KKQ5_9BACI</name>
<evidence type="ECO:0000256" key="1">
    <source>
        <dbReference type="SAM" id="SignalP"/>
    </source>
</evidence>
<reference evidence="2 3" key="1">
    <citation type="journal article" date="2024" name="Int. J. Syst. Evol. Microbiol.">
        <title>Virgibacillus tibetensis sp. nov., isolated from salt lake on the Tibetan Plateau of China.</title>
        <authorList>
            <person name="Phurbu D."/>
            <person name="Liu Z.-X."/>
            <person name="Wang R."/>
            <person name="Zheng Y.-Y."/>
            <person name="Liu H.-C."/>
            <person name="Zhou Y.-G."/>
            <person name="Yu Y.-J."/>
            <person name="Li A.-H."/>
        </authorList>
    </citation>
    <scope>NUCLEOTIDE SEQUENCE [LARGE SCALE GENOMIC DNA]</scope>
    <source>
        <strain evidence="2 3">C22-A2</strain>
    </source>
</reference>
<accession>A0ABU6KKQ5</accession>
<evidence type="ECO:0008006" key="4">
    <source>
        <dbReference type="Google" id="ProtNLM"/>
    </source>
</evidence>
<feature type="chain" id="PRO_5045885074" description="Lipoprotein" evidence="1">
    <location>
        <begin position="23"/>
        <end position="113"/>
    </location>
</feature>
<keyword evidence="3" id="KW-1185">Reference proteome</keyword>
<dbReference type="EMBL" id="JARZFX010000018">
    <property type="protein sequence ID" value="MEC5425735.1"/>
    <property type="molecule type" value="Genomic_DNA"/>
</dbReference>
<comment type="caution">
    <text evidence="2">The sequence shown here is derived from an EMBL/GenBank/DDBJ whole genome shotgun (WGS) entry which is preliminary data.</text>
</comment>
<dbReference type="Proteomes" id="UP001335737">
    <property type="component" value="Unassembled WGS sequence"/>
</dbReference>
<feature type="signal peptide" evidence="1">
    <location>
        <begin position="1"/>
        <end position="22"/>
    </location>
</feature>
<dbReference type="RefSeq" id="WP_327609268.1">
    <property type="nucleotide sequence ID" value="NZ_JARZFX010000018.1"/>
</dbReference>
<evidence type="ECO:0000313" key="2">
    <source>
        <dbReference type="EMBL" id="MEC5425735.1"/>
    </source>
</evidence>
<dbReference type="PROSITE" id="PS51257">
    <property type="entry name" value="PROKAR_LIPOPROTEIN"/>
    <property type="match status" value="1"/>
</dbReference>